<sequence>MPKGVTRSTLTIQTSGIPIEEGVLLMEQCRAHREELSSSPPAPPIYIRASAQVSNHHPAVPLRIQILDRKRPVAAMG</sequence>
<dbReference type="Proteomes" id="UP000494252">
    <property type="component" value="Unassembled WGS sequence"/>
</dbReference>
<evidence type="ECO:0000313" key="2">
    <source>
        <dbReference type="Proteomes" id="UP000494252"/>
    </source>
</evidence>
<proteinExistence type="predicted"/>
<keyword evidence="2" id="KW-1185">Reference proteome</keyword>
<name>A0A6J5FPB2_9BURK</name>
<dbReference type="AlphaFoldDB" id="A0A6J5FPB2"/>
<evidence type="ECO:0000313" key="1">
    <source>
        <dbReference type="EMBL" id="CAB3784614.1"/>
    </source>
</evidence>
<gene>
    <name evidence="1" type="ORF">LMG27177_01649</name>
</gene>
<dbReference type="EMBL" id="CADIKI010000004">
    <property type="protein sequence ID" value="CAB3784614.1"/>
    <property type="molecule type" value="Genomic_DNA"/>
</dbReference>
<reference evidence="1 2" key="1">
    <citation type="submission" date="2020-04" db="EMBL/GenBank/DDBJ databases">
        <authorList>
            <person name="De Canck E."/>
        </authorList>
    </citation>
    <scope>NUCLEOTIDE SEQUENCE [LARGE SCALE GENOMIC DNA]</scope>
    <source>
        <strain evidence="1 2">LMG 27177</strain>
    </source>
</reference>
<protein>
    <submittedName>
        <fullName evidence="1">Uncharacterized protein</fullName>
    </submittedName>
</protein>
<accession>A0A6J5FPB2</accession>
<organism evidence="1 2">
    <name type="scientific">Paraburkholderia fynbosensis</name>
    <dbReference type="NCBI Taxonomy" id="1200993"/>
    <lineage>
        <taxon>Bacteria</taxon>
        <taxon>Pseudomonadati</taxon>
        <taxon>Pseudomonadota</taxon>
        <taxon>Betaproteobacteria</taxon>
        <taxon>Burkholderiales</taxon>
        <taxon>Burkholderiaceae</taxon>
        <taxon>Paraburkholderia</taxon>
    </lineage>
</organism>